<dbReference type="AlphaFoldDB" id="A0A6I6JGX8"/>
<dbReference type="RefSeq" id="WP_158946847.1">
    <property type="nucleotide sequence ID" value="NZ_CP046400.1"/>
</dbReference>
<dbReference type="InterPro" id="IPR027417">
    <property type="entry name" value="P-loop_NTPase"/>
</dbReference>
<organism evidence="3 4">
    <name type="scientific">Pseudodesulfovibrio cashew</name>
    <dbReference type="NCBI Taxonomy" id="2678688"/>
    <lineage>
        <taxon>Bacteria</taxon>
        <taxon>Pseudomonadati</taxon>
        <taxon>Thermodesulfobacteriota</taxon>
        <taxon>Desulfovibrionia</taxon>
        <taxon>Desulfovibrionales</taxon>
        <taxon>Desulfovibrionaceae</taxon>
    </lineage>
</organism>
<sequence length="449" mass="49510">MITRIVLKDFMAHADTELELGPGINALTGPNNTGKSAIVEALRCVATNPIPRHYIRHGAKEARVTVELEDGTRIVWVRKKRSSGYELWAPGAEEPVEYWKFGRKPPEDVLAALRLDLVELEGENKDPVDVHVGNQRDPVFLLNQPKSDAAAFFAASTESAHLLAMQNLLKRKTQDAKRRERELQARLTAIETEMERFSLLPDIALHLETARELESTAKELQVAVPALEATLADHVTLTVEHAGLVRCKGVLDTITDVPKLNDVGGLTELLSQLEGTGAFLNGAARISATLAVLADPPEVHDTPLLARFHKELQDIEAALNLARKQAETGRALLPPPVPDETAQLVAILDEIIAHTYRSRRETRRRETLRSVAEPPALADCEPLQGVVAELDGITGQCREAQDRLAGLETELETLEKHIRHRLDELGRCPTCGGELNSLGFLERRHGHDA</sequence>
<dbReference type="InterPro" id="IPR038729">
    <property type="entry name" value="Rad50/SbcC_AAA"/>
</dbReference>
<dbReference type="SUPFAM" id="SSF52540">
    <property type="entry name" value="P-loop containing nucleoside triphosphate hydrolases"/>
    <property type="match status" value="1"/>
</dbReference>
<accession>A0A6I6JGX8</accession>
<dbReference type="GO" id="GO:0006302">
    <property type="term" value="P:double-strand break repair"/>
    <property type="evidence" value="ECO:0007669"/>
    <property type="project" value="InterPro"/>
</dbReference>
<name>A0A6I6JGX8_9BACT</name>
<keyword evidence="4" id="KW-1185">Reference proteome</keyword>
<evidence type="ECO:0000313" key="3">
    <source>
        <dbReference type="EMBL" id="QGY39622.1"/>
    </source>
</evidence>
<feature type="coiled-coil region" evidence="1">
    <location>
        <begin position="390"/>
        <end position="424"/>
    </location>
</feature>
<gene>
    <name evidence="3" type="ORF">GM415_05640</name>
</gene>
<feature type="domain" description="Rad50/SbcC-type AAA" evidence="2">
    <location>
        <begin position="4"/>
        <end position="182"/>
    </location>
</feature>
<evidence type="ECO:0000256" key="1">
    <source>
        <dbReference type="SAM" id="Coils"/>
    </source>
</evidence>
<dbReference type="KEGG" id="psel:GM415_05640"/>
<dbReference type="Proteomes" id="UP000428328">
    <property type="component" value="Chromosome"/>
</dbReference>
<dbReference type="PANTHER" id="PTHR32114:SF2">
    <property type="entry name" value="ABC TRANSPORTER ABCH.3"/>
    <property type="match status" value="1"/>
</dbReference>
<dbReference type="Pfam" id="PF13476">
    <property type="entry name" value="AAA_23"/>
    <property type="match status" value="1"/>
</dbReference>
<dbReference type="EMBL" id="CP046400">
    <property type="protein sequence ID" value="QGY39622.1"/>
    <property type="molecule type" value="Genomic_DNA"/>
</dbReference>
<dbReference type="GO" id="GO:0016887">
    <property type="term" value="F:ATP hydrolysis activity"/>
    <property type="evidence" value="ECO:0007669"/>
    <property type="project" value="InterPro"/>
</dbReference>
<protein>
    <submittedName>
        <fullName evidence="3">AAA family ATPase</fullName>
    </submittedName>
</protein>
<evidence type="ECO:0000313" key="4">
    <source>
        <dbReference type="Proteomes" id="UP000428328"/>
    </source>
</evidence>
<dbReference type="Gene3D" id="3.40.50.300">
    <property type="entry name" value="P-loop containing nucleotide triphosphate hydrolases"/>
    <property type="match status" value="1"/>
</dbReference>
<reference evidence="3 4" key="1">
    <citation type="submission" date="2019-11" db="EMBL/GenBank/DDBJ databases">
        <authorList>
            <person name="Zheng R.K."/>
            <person name="Sun C.M."/>
        </authorList>
    </citation>
    <scope>NUCLEOTIDE SEQUENCE [LARGE SCALE GENOMIC DNA]</scope>
    <source>
        <strain evidence="3 4">SRB007</strain>
    </source>
</reference>
<feature type="coiled-coil region" evidence="1">
    <location>
        <begin position="173"/>
        <end position="230"/>
    </location>
</feature>
<dbReference type="PANTHER" id="PTHR32114">
    <property type="entry name" value="ABC TRANSPORTER ABCH.3"/>
    <property type="match status" value="1"/>
</dbReference>
<evidence type="ECO:0000259" key="2">
    <source>
        <dbReference type="Pfam" id="PF13476"/>
    </source>
</evidence>
<keyword evidence="1" id="KW-0175">Coiled coil</keyword>
<proteinExistence type="predicted"/>